<evidence type="ECO:0000313" key="1">
    <source>
        <dbReference type="EMBL" id="KUM46397.1"/>
    </source>
</evidence>
<protein>
    <submittedName>
        <fullName evidence="1">Uncharacterized protein</fullName>
    </submittedName>
</protein>
<sequence length="101" mass="11698">MQMLDQDHFYQSLTLSIRTMQFVSLVMKNFYLETHTVPTHCLCVLLELFLLHKEMMGYQSIQLVKTSPLLLVSSSFTSSHSIGKYFYLLSPGIKRVYLSKA</sequence>
<accession>A0A101LW25</accession>
<reference evidence="1" key="1">
    <citation type="journal article" date="2015" name="Genome Biol. Evol.">
        <title>Organellar Genomes of White Spruce (Picea glauca): Assembly and Annotation.</title>
        <authorList>
            <person name="Jackman S.D."/>
            <person name="Warren R.L."/>
            <person name="Gibb E.A."/>
            <person name="Vandervalk B.P."/>
            <person name="Mohamadi H."/>
            <person name="Chu J."/>
            <person name="Raymond A."/>
            <person name="Pleasance S."/>
            <person name="Coope R."/>
            <person name="Wildung M.R."/>
            <person name="Ritland C.E."/>
            <person name="Bousquet J."/>
            <person name="Jones S.J."/>
            <person name="Bohlmann J."/>
            <person name="Birol I."/>
        </authorList>
    </citation>
    <scope>NUCLEOTIDE SEQUENCE [LARGE SCALE GENOMIC DNA]</scope>
    <source>
        <tissue evidence="1">Flushing bud</tissue>
    </source>
</reference>
<comment type="caution">
    <text evidence="1">The sequence shown here is derived from an EMBL/GenBank/DDBJ whole genome shotgun (WGS) entry which is preliminary data.</text>
</comment>
<organism evidence="1">
    <name type="scientific">Picea glauca</name>
    <name type="common">White spruce</name>
    <name type="synonym">Pinus glauca</name>
    <dbReference type="NCBI Taxonomy" id="3330"/>
    <lineage>
        <taxon>Eukaryota</taxon>
        <taxon>Viridiplantae</taxon>
        <taxon>Streptophyta</taxon>
        <taxon>Embryophyta</taxon>
        <taxon>Tracheophyta</taxon>
        <taxon>Spermatophyta</taxon>
        <taxon>Pinopsida</taxon>
        <taxon>Pinidae</taxon>
        <taxon>Conifers I</taxon>
        <taxon>Pinales</taxon>
        <taxon>Pinaceae</taxon>
        <taxon>Picea</taxon>
    </lineage>
</organism>
<dbReference type="EMBL" id="LKAM01000011">
    <property type="protein sequence ID" value="KUM46397.1"/>
    <property type="molecule type" value="Genomic_DNA"/>
</dbReference>
<gene>
    <name evidence="1" type="ORF">ABT39_MTgene1496</name>
</gene>
<dbReference type="AlphaFoldDB" id="A0A101LW25"/>
<geneLocation type="mitochondrion" evidence="1"/>
<name>A0A101LW25_PICGL</name>
<keyword evidence="1" id="KW-0496">Mitochondrion</keyword>
<proteinExistence type="predicted"/>